<evidence type="ECO:0000259" key="9">
    <source>
        <dbReference type="Pfam" id="PF18916"/>
    </source>
</evidence>
<comment type="pathway">
    <text evidence="2">Carotenoid biosynthesis.</text>
</comment>
<evidence type="ECO:0000256" key="6">
    <source>
        <dbReference type="ARBA" id="ARBA00023136"/>
    </source>
</evidence>
<dbReference type="GO" id="GO:0045436">
    <property type="term" value="F:lycopene beta cyclase activity"/>
    <property type="evidence" value="ECO:0007669"/>
    <property type="project" value="UniProtKB-ARBA"/>
</dbReference>
<feature type="transmembrane region" description="Helical" evidence="8">
    <location>
        <begin position="80"/>
        <end position="101"/>
    </location>
</feature>
<evidence type="ECO:0000313" key="11">
    <source>
        <dbReference type="Proteomes" id="UP000656804"/>
    </source>
</evidence>
<keyword evidence="11" id="KW-1185">Reference proteome</keyword>
<comment type="subcellular location">
    <subcellularLocation>
        <location evidence="1">Membrane</location>
        <topology evidence="1">Multi-pass membrane protein</topology>
    </subcellularLocation>
</comment>
<sequence>MSHVQYLALMGACLLITLPLELVLGARVYRRPRRLLLTLLPVVVVYTAWDAAMIARGSWGYDPETTTGILLPLQVPLEELVFFVVVPICGLLTYEAVGNVLRAVRRIRSGEAVPAVLRDLPRGV</sequence>
<name>A0A930UY67_9ACTN</name>
<evidence type="ECO:0000313" key="10">
    <source>
        <dbReference type="EMBL" id="MBF4160277.1"/>
    </source>
</evidence>
<evidence type="ECO:0000256" key="2">
    <source>
        <dbReference type="ARBA" id="ARBA00004829"/>
    </source>
</evidence>
<feature type="domain" description="Lycopene cyclase" evidence="9">
    <location>
        <begin position="12"/>
        <end position="95"/>
    </location>
</feature>
<comment type="caution">
    <text evidence="10">The sequence shown here is derived from an EMBL/GenBank/DDBJ whole genome shotgun (WGS) entry which is preliminary data.</text>
</comment>
<dbReference type="Proteomes" id="UP000656804">
    <property type="component" value="Unassembled WGS sequence"/>
</dbReference>
<dbReference type="GO" id="GO:0016020">
    <property type="term" value="C:membrane"/>
    <property type="evidence" value="ECO:0007669"/>
    <property type="project" value="UniProtKB-SubCell"/>
</dbReference>
<feature type="transmembrane region" description="Helical" evidence="8">
    <location>
        <begin position="36"/>
        <end position="55"/>
    </location>
</feature>
<evidence type="ECO:0000256" key="8">
    <source>
        <dbReference type="SAM" id="Phobius"/>
    </source>
</evidence>
<keyword evidence="3 8" id="KW-0812">Transmembrane</keyword>
<gene>
    <name evidence="10" type="ORF">ISG29_01145</name>
</gene>
<dbReference type="InterPro" id="IPR017825">
    <property type="entry name" value="Lycopene_cyclase_dom"/>
</dbReference>
<dbReference type="NCBIfam" id="TIGR03462">
    <property type="entry name" value="CarR_dom_SF"/>
    <property type="match status" value="1"/>
</dbReference>
<dbReference type="GO" id="GO:0016872">
    <property type="term" value="F:intramolecular lyase activity"/>
    <property type="evidence" value="ECO:0007669"/>
    <property type="project" value="InterPro"/>
</dbReference>
<proteinExistence type="predicted"/>
<evidence type="ECO:0000256" key="5">
    <source>
        <dbReference type="ARBA" id="ARBA00022989"/>
    </source>
</evidence>
<dbReference type="Pfam" id="PF18916">
    <property type="entry name" value="Lycopene_cyc"/>
    <property type="match status" value="1"/>
</dbReference>
<evidence type="ECO:0000256" key="1">
    <source>
        <dbReference type="ARBA" id="ARBA00004141"/>
    </source>
</evidence>
<accession>A0A930UY67</accession>
<protein>
    <submittedName>
        <fullName evidence="10">Lycopene cyclase domain-containing protein</fullName>
    </submittedName>
</protein>
<dbReference type="EMBL" id="JADIVZ010000001">
    <property type="protein sequence ID" value="MBF4160277.1"/>
    <property type="molecule type" value="Genomic_DNA"/>
</dbReference>
<keyword evidence="7" id="KW-0413">Isomerase</keyword>
<dbReference type="GO" id="GO:0016117">
    <property type="term" value="P:carotenoid biosynthetic process"/>
    <property type="evidence" value="ECO:0007669"/>
    <property type="project" value="UniProtKB-KW"/>
</dbReference>
<evidence type="ECO:0000256" key="7">
    <source>
        <dbReference type="ARBA" id="ARBA00023235"/>
    </source>
</evidence>
<dbReference type="RefSeq" id="WP_194501529.1">
    <property type="nucleotide sequence ID" value="NZ_JADIVZ010000001.1"/>
</dbReference>
<keyword evidence="5 8" id="KW-1133">Transmembrane helix</keyword>
<dbReference type="AlphaFoldDB" id="A0A930UY67"/>
<evidence type="ECO:0000256" key="4">
    <source>
        <dbReference type="ARBA" id="ARBA00022746"/>
    </source>
</evidence>
<feature type="transmembrane region" description="Helical" evidence="8">
    <location>
        <begin position="6"/>
        <end position="24"/>
    </location>
</feature>
<keyword evidence="6 8" id="KW-0472">Membrane</keyword>
<organism evidence="10 11">
    <name type="scientific">Nocardioides acrostichi</name>
    <dbReference type="NCBI Taxonomy" id="2784339"/>
    <lineage>
        <taxon>Bacteria</taxon>
        <taxon>Bacillati</taxon>
        <taxon>Actinomycetota</taxon>
        <taxon>Actinomycetes</taxon>
        <taxon>Propionibacteriales</taxon>
        <taxon>Nocardioidaceae</taxon>
        <taxon>Nocardioides</taxon>
    </lineage>
</organism>
<reference evidence="10" key="1">
    <citation type="submission" date="2020-11" db="EMBL/GenBank/DDBJ databases">
        <title>Nocardioides sp. CBS4Y-1, whole genome shotgun sequence.</title>
        <authorList>
            <person name="Tuo L."/>
        </authorList>
    </citation>
    <scope>NUCLEOTIDE SEQUENCE</scope>
    <source>
        <strain evidence="10">CBS4Y-1</strain>
    </source>
</reference>
<keyword evidence="4" id="KW-0125">Carotenoid biosynthesis</keyword>
<evidence type="ECO:0000256" key="3">
    <source>
        <dbReference type="ARBA" id="ARBA00022692"/>
    </source>
</evidence>